<protein>
    <submittedName>
        <fullName evidence="1">Uncharacterized protein</fullName>
    </submittedName>
</protein>
<proteinExistence type="predicted"/>
<reference evidence="2" key="1">
    <citation type="journal article" date="2023" name="Mol. Phylogenet. Evol.">
        <title>Genome-scale phylogeny and comparative genomics of the fungal order Sordariales.</title>
        <authorList>
            <person name="Hensen N."/>
            <person name="Bonometti L."/>
            <person name="Westerberg I."/>
            <person name="Brannstrom I.O."/>
            <person name="Guillou S."/>
            <person name="Cros-Aarteil S."/>
            <person name="Calhoun S."/>
            <person name="Haridas S."/>
            <person name="Kuo A."/>
            <person name="Mondo S."/>
            <person name="Pangilinan J."/>
            <person name="Riley R."/>
            <person name="LaButti K."/>
            <person name="Andreopoulos B."/>
            <person name="Lipzen A."/>
            <person name="Chen C."/>
            <person name="Yan M."/>
            <person name="Daum C."/>
            <person name="Ng V."/>
            <person name="Clum A."/>
            <person name="Steindorff A."/>
            <person name="Ohm R.A."/>
            <person name="Martin F."/>
            <person name="Silar P."/>
            <person name="Natvig D.O."/>
            <person name="Lalanne C."/>
            <person name="Gautier V."/>
            <person name="Ament-Velasquez S.L."/>
            <person name="Kruys A."/>
            <person name="Hutchinson M.I."/>
            <person name="Powell A.J."/>
            <person name="Barry K."/>
            <person name="Miller A.N."/>
            <person name="Grigoriev I.V."/>
            <person name="Debuchy R."/>
            <person name="Gladieux P."/>
            <person name="Hiltunen Thoren M."/>
            <person name="Johannesson H."/>
        </authorList>
    </citation>
    <scope>NUCLEOTIDE SEQUENCE [LARGE SCALE GENOMIC DNA]</scope>
    <source>
        <strain evidence="2">CBS 340.73</strain>
    </source>
</reference>
<keyword evidence="2" id="KW-1185">Reference proteome</keyword>
<accession>A0AAN6N0B9</accession>
<dbReference type="EMBL" id="MU853897">
    <property type="protein sequence ID" value="KAK3936014.1"/>
    <property type="molecule type" value="Genomic_DNA"/>
</dbReference>
<comment type="caution">
    <text evidence="1">The sequence shown here is derived from an EMBL/GenBank/DDBJ whole genome shotgun (WGS) entry which is preliminary data.</text>
</comment>
<sequence length="256" mass="27621">MARTWTQSPLSLTKDVSKAYNVLDDRSPVEIHTVQAREGNFGGSSRGMFGCVEDLLRAYSNVMAAINSGRGKDSSGRNPKNPIKQAAEISSAKIPMAQPTFREASYALGLARVELPGPMGHIGMKPSLMPDGKMPTVVRGAQPKLAFYHQGSFPGAFSAIAMIPELLNVAVAILEEIMNALERNDYVTAARHSAAETLEWYRKTVSDLEKMRTANASAPLVAYVGTFWNRKRYAKIKISACVSAGVSSELLAKAAG</sequence>
<gene>
    <name evidence="1" type="ORF">QBC46DRAFT_420483</name>
</gene>
<evidence type="ECO:0000313" key="2">
    <source>
        <dbReference type="Proteomes" id="UP001303473"/>
    </source>
</evidence>
<evidence type="ECO:0000313" key="1">
    <source>
        <dbReference type="EMBL" id="KAK3936014.1"/>
    </source>
</evidence>
<dbReference type="AlphaFoldDB" id="A0AAN6N0B9"/>
<name>A0AAN6N0B9_9PEZI</name>
<dbReference type="Proteomes" id="UP001303473">
    <property type="component" value="Unassembled WGS sequence"/>
</dbReference>
<organism evidence="1 2">
    <name type="scientific">Diplogelasinospora grovesii</name>
    <dbReference type="NCBI Taxonomy" id="303347"/>
    <lineage>
        <taxon>Eukaryota</taxon>
        <taxon>Fungi</taxon>
        <taxon>Dikarya</taxon>
        <taxon>Ascomycota</taxon>
        <taxon>Pezizomycotina</taxon>
        <taxon>Sordariomycetes</taxon>
        <taxon>Sordariomycetidae</taxon>
        <taxon>Sordariales</taxon>
        <taxon>Diplogelasinosporaceae</taxon>
        <taxon>Diplogelasinospora</taxon>
    </lineage>
</organism>